<dbReference type="NCBIfam" id="TIGR01549">
    <property type="entry name" value="HAD-SF-IA-v1"/>
    <property type="match status" value="1"/>
</dbReference>
<dbReference type="InterPro" id="IPR023198">
    <property type="entry name" value="PGP-like_dom2"/>
</dbReference>
<keyword evidence="2" id="KW-1185">Reference proteome</keyword>
<keyword evidence="1" id="KW-0378">Hydrolase</keyword>
<dbReference type="SFLD" id="SFLDG01129">
    <property type="entry name" value="C1.5:_HAD__Beta-PGM__Phosphata"/>
    <property type="match status" value="1"/>
</dbReference>
<evidence type="ECO:0000313" key="1">
    <source>
        <dbReference type="EMBL" id="MCY1713264.1"/>
    </source>
</evidence>
<comment type="caution">
    <text evidence="1">The sequence shown here is derived from an EMBL/GenBank/DDBJ whole genome shotgun (WGS) entry which is preliminary data.</text>
</comment>
<dbReference type="Gene3D" id="1.10.150.240">
    <property type="entry name" value="Putative phosphatase, domain 2"/>
    <property type="match status" value="1"/>
</dbReference>
<dbReference type="InterPro" id="IPR006439">
    <property type="entry name" value="HAD-SF_hydro_IA"/>
</dbReference>
<protein>
    <submittedName>
        <fullName evidence="1">HAD family hydrolase</fullName>
    </submittedName>
</protein>
<dbReference type="SUPFAM" id="SSF56784">
    <property type="entry name" value="HAD-like"/>
    <property type="match status" value="1"/>
</dbReference>
<dbReference type="InterPro" id="IPR041492">
    <property type="entry name" value="HAD_2"/>
</dbReference>
<dbReference type="PANTHER" id="PTHR43434:SF26">
    <property type="entry name" value="PYROPHOSPHATASE PPAX"/>
    <property type="match status" value="1"/>
</dbReference>
<accession>A0ABT4BR31</accession>
<proteinExistence type="predicted"/>
<dbReference type="SFLD" id="SFLDS00003">
    <property type="entry name" value="Haloacid_Dehalogenase"/>
    <property type="match status" value="1"/>
</dbReference>
<dbReference type="Gene3D" id="3.40.50.1000">
    <property type="entry name" value="HAD superfamily/HAD-like"/>
    <property type="match status" value="1"/>
</dbReference>
<dbReference type="InterPro" id="IPR050155">
    <property type="entry name" value="HAD-like_hydrolase_sf"/>
</dbReference>
<sequence>MKYTHVVFDIDGTLIDSEKAVLLALQKTLSEVEGKIYPLEELRFSFGIPGEDALKQLNVKDIDYCNRICNEREADYSYTINLFDGIQSTLSKLQAQGVSLGIITSRTKEEFQNGFAPFGIADFFDLVVCAEDTAEHKPSAEPMLKYLELADAQKKDVLFIGDSVYDWKCAKGAGVDFGLALWGCLSSEGIYPTAALKKPESILDL</sequence>
<name>A0ABT4BR31_9FIRM</name>
<reference evidence="1 2" key="1">
    <citation type="submission" date="2022-11" db="EMBL/GenBank/DDBJ databases">
        <authorList>
            <person name="Caiyu Z."/>
        </authorList>
    </citation>
    <scope>NUCLEOTIDE SEQUENCE [LARGE SCALE GENOMIC DNA]</scope>
    <source>
        <strain evidence="1 2">YR-4</strain>
    </source>
</reference>
<dbReference type="InterPro" id="IPR036412">
    <property type="entry name" value="HAD-like_sf"/>
</dbReference>
<dbReference type="InterPro" id="IPR023214">
    <property type="entry name" value="HAD_sf"/>
</dbReference>
<organism evidence="1 2">
    <name type="scientific">Caproiciproducens galactitolivorans</name>
    <dbReference type="NCBI Taxonomy" id="642589"/>
    <lineage>
        <taxon>Bacteria</taxon>
        <taxon>Bacillati</taxon>
        <taxon>Bacillota</taxon>
        <taxon>Clostridia</taxon>
        <taxon>Eubacteriales</taxon>
        <taxon>Acutalibacteraceae</taxon>
        <taxon>Caproiciproducens</taxon>
    </lineage>
</organism>
<dbReference type="EMBL" id="JAPOHA010000003">
    <property type="protein sequence ID" value="MCY1713264.1"/>
    <property type="molecule type" value="Genomic_DNA"/>
</dbReference>
<dbReference type="PANTHER" id="PTHR43434">
    <property type="entry name" value="PHOSPHOGLYCOLATE PHOSPHATASE"/>
    <property type="match status" value="1"/>
</dbReference>
<dbReference type="RefSeq" id="WP_268057269.1">
    <property type="nucleotide sequence ID" value="NZ_JAPOHA010000003.1"/>
</dbReference>
<evidence type="ECO:0000313" key="2">
    <source>
        <dbReference type="Proteomes" id="UP001082703"/>
    </source>
</evidence>
<dbReference type="GO" id="GO:0016787">
    <property type="term" value="F:hydrolase activity"/>
    <property type="evidence" value="ECO:0007669"/>
    <property type="project" value="UniProtKB-KW"/>
</dbReference>
<dbReference type="Proteomes" id="UP001082703">
    <property type="component" value="Unassembled WGS sequence"/>
</dbReference>
<gene>
    <name evidence="1" type="ORF">OUY18_03205</name>
</gene>
<dbReference type="Pfam" id="PF13419">
    <property type="entry name" value="HAD_2"/>
    <property type="match status" value="1"/>
</dbReference>